<evidence type="ECO:0000256" key="1">
    <source>
        <dbReference type="SAM" id="Phobius"/>
    </source>
</evidence>
<organism evidence="3 4">
    <name type="scientific">Xylanibacter rarus</name>
    <dbReference type="NCBI Taxonomy" id="1676614"/>
    <lineage>
        <taxon>Bacteria</taxon>
        <taxon>Pseudomonadati</taxon>
        <taxon>Bacteroidota</taxon>
        <taxon>Bacteroidia</taxon>
        <taxon>Bacteroidales</taxon>
        <taxon>Prevotellaceae</taxon>
        <taxon>Xylanibacter</taxon>
    </lineage>
</organism>
<proteinExistence type="predicted"/>
<feature type="transmembrane region" description="Helical" evidence="1">
    <location>
        <begin position="67"/>
        <end position="85"/>
    </location>
</feature>
<gene>
    <name evidence="3" type="ORF">ACU52_06835</name>
</gene>
<dbReference type="Gene3D" id="3.30.565.10">
    <property type="entry name" value="Histidine kinase-like ATPase, C-terminal domain"/>
    <property type="match status" value="1"/>
</dbReference>
<dbReference type="SUPFAM" id="SSF55874">
    <property type="entry name" value="ATPase domain of HSP90 chaperone/DNA topoisomerase II/histidine kinase"/>
    <property type="match status" value="1"/>
</dbReference>
<dbReference type="AlphaFoldDB" id="A0A8E1URY4"/>
<dbReference type="InterPro" id="IPR010559">
    <property type="entry name" value="Sig_transdc_His_kin_internal"/>
</dbReference>
<dbReference type="GO" id="GO:0000155">
    <property type="term" value="F:phosphorelay sensor kinase activity"/>
    <property type="evidence" value="ECO:0007669"/>
    <property type="project" value="InterPro"/>
</dbReference>
<dbReference type="InterPro" id="IPR050640">
    <property type="entry name" value="Bact_2-comp_sensor_kinase"/>
</dbReference>
<evidence type="ECO:0000313" key="3">
    <source>
        <dbReference type="EMBL" id="KOO68707.1"/>
    </source>
</evidence>
<evidence type="ECO:0000313" key="4">
    <source>
        <dbReference type="Proteomes" id="UP000036951"/>
    </source>
</evidence>
<keyword evidence="1" id="KW-0812">Transmembrane</keyword>
<keyword evidence="1" id="KW-1133">Transmembrane helix</keyword>
<dbReference type="EMBL" id="LFQU01000010">
    <property type="protein sequence ID" value="KOO68707.1"/>
    <property type="molecule type" value="Genomic_DNA"/>
</dbReference>
<comment type="caution">
    <text evidence="3">The sequence shown here is derived from an EMBL/GenBank/DDBJ whole genome shotgun (WGS) entry which is preliminary data.</text>
</comment>
<dbReference type="PANTHER" id="PTHR34220:SF7">
    <property type="entry name" value="SENSOR HISTIDINE KINASE YPDA"/>
    <property type="match status" value="1"/>
</dbReference>
<protein>
    <recommendedName>
        <fullName evidence="2">Signal transduction histidine kinase internal region domain-containing protein</fullName>
    </recommendedName>
</protein>
<keyword evidence="4" id="KW-1185">Reference proteome</keyword>
<dbReference type="PANTHER" id="PTHR34220">
    <property type="entry name" value="SENSOR HISTIDINE KINASE YPDA"/>
    <property type="match status" value="1"/>
</dbReference>
<reference evidence="3 4" key="1">
    <citation type="submission" date="2015-06" db="EMBL/GenBank/DDBJ databases">
        <title>Prevotella sp. 109, sp. nov., a novel member of the family Prevotellaceae isolated from human faeces.</title>
        <authorList>
            <person name="Shkoporov A.N."/>
            <person name="Chaplin A.V."/>
            <person name="Kafarskaia L.I."/>
            <person name="Efimov B.A."/>
        </authorList>
    </citation>
    <scope>NUCLEOTIDE SEQUENCE [LARGE SCALE GENOMIC DNA]</scope>
    <source>
        <strain evidence="3 4">109</strain>
    </source>
</reference>
<feature type="transmembrane region" description="Helical" evidence="1">
    <location>
        <begin position="115"/>
        <end position="135"/>
    </location>
</feature>
<dbReference type="Proteomes" id="UP000036951">
    <property type="component" value="Unassembled WGS sequence"/>
</dbReference>
<evidence type="ECO:0000259" key="2">
    <source>
        <dbReference type="Pfam" id="PF06580"/>
    </source>
</evidence>
<sequence>MLRKIPLITDLLFACVLLPALCFLLPIERWIANNLTFVCILACWLYAVYFFNRYITVPMFFQTRRKVIIALILILATILITWLISQYQMDFPHRPVRPRRVRTVARARLHQQAVWFLYVATITFSTAVGLLTELIRQIVRSHDLETEKKKAELALYKAQINPHFLFNTLNTLYGMIVMKSQQVETAFMQFICLMKYMYTNPTKEAIPVEEEIDYIRQYIEIQKYRTENKDSIQLSYYNDNKRQGLQIVPMLLITFVENAIKYGLSSTDDRQVYIVIRIEDGTLFFSTQNQKPTDRRGHSAGIGISNCRKRLELAYPKRHKLEINDADGLYTVLLSITLIN</sequence>
<name>A0A8E1URY4_9BACT</name>
<feature type="domain" description="Signal transduction histidine kinase internal region" evidence="2">
    <location>
        <begin position="151"/>
        <end position="229"/>
    </location>
</feature>
<feature type="transmembrane region" description="Helical" evidence="1">
    <location>
        <begin position="34"/>
        <end position="55"/>
    </location>
</feature>
<accession>A0A8E1URY4</accession>
<dbReference type="InterPro" id="IPR036890">
    <property type="entry name" value="HATPase_C_sf"/>
</dbReference>
<keyword evidence="1" id="KW-0472">Membrane</keyword>
<dbReference type="RefSeq" id="WP_021854038.1">
    <property type="nucleotide sequence ID" value="NZ_DAWCKJ010000049.1"/>
</dbReference>
<dbReference type="OrthoDB" id="9809908at2"/>
<dbReference type="Pfam" id="PF06580">
    <property type="entry name" value="His_kinase"/>
    <property type="match status" value="1"/>
</dbReference>
<dbReference type="GO" id="GO:0016020">
    <property type="term" value="C:membrane"/>
    <property type="evidence" value="ECO:0007669"/>
    <property type="project" value="InterPro"/>
</dbReference>